<evidence type="ECO:0000256" key="1">
    <source>
        <dbReference type="SAM" id="MobiDB-lite"/>
    </source>
</evidence>
<feature type="compositionally biased region" description="Basic residues" evidence="1">
    <location>
        <begin position="19"/>
        <end position="29"/>
    </location>
</feature>
<dbReference type="OMA" id="ICSTQAT"/>
<reference evidence="2" key="1">
    <citation type="submission" date="2015-04" db="UniProtKB">
        <authorList>
            <consortium name="EnsemblPlants"/>
        </authorList>
    </citation>
    <scope>IDENTIFICATION</scope>
    <source>
        <strain evidence="2">SL10</strain>
    </source>
</reference>
<name>A0A0E0HAR4_ORYNI</name>
<evidence type="ECO:0000313" key="2">
    <source>
        <dbReference type="EnsemblPlants" id="ONIVA05G06870.2"/>
    </source>
</evidence>
<dbReference type="AlphaFoldDB" id="A0A0E0HAR4"/>
<feature type="compositionally biased region" description="Low complexity" evidence="1">
    <location>
        <begin position="71"/>
        <end position="83"/>
    </location>
</feature>
<protein>
    <submittedName>
        <fullName evidence="2">Uncharacterized protein</fullName>
    </submittedName>
</protein>
<dbReference type="EnsemblPlants" id="ONIVA05G06870.2">
    <property type="protein sequence ID" value="ONIVA05G06870.2"/>
    <property type="gene ID" value="ONIVA05G06870"/>
</dbReference>
<accession>A0A0E0HAR4</accession>
<dbReference type="Proteomes" id="UP000006591">
    <property type="component" value="Chromosome 5"/>
</dbReference>
<organism evidence="2">
    <name type="scientific">Oryza nivara</name>
    <name type="common">Indian wild rice</name>
    <name type="synonym">Oryza sativa f. spontanea</name>
    <dbReference type="NCBI Taxonomy" id="4536"/>
    <lineage>
        <taxon>Eukaryota</taxon>
        <taxon>Viridiplantae</taxon>
        <taxon>Streptophyta</taxon>
        <taxon>Embryophyta</taxon>
        <taxon>Tracheophyta</taxon>
        <taxon>Spermatophyta</taxon>
        <taxon>Magnoliopsida</taxon>
        <taxon>Liliopsida</taxon>
        <taxon>Poales</taxon>
        <taxon>Poaceae</taxon>
        <taxon>BOP clade</taxon>
        <taxon>Oryzoideae</taxon>
        <taxon>Oryzeae</taxon>
        <taxon>Oryzinae</taxon>
        <taxon>Oryza</taxon>
    </lineage>
</organism>
<feature type="region of interest" description="Disordered" evidence="1">
    <location>
        <begin position="1"/>
        <end position="41"/>
    </location>
</feature>
<sequence>MGSAVCAGAGVLGAPDPRRRLRGRGRARRLPPAAVHFGRGRGDVPNLHDVVASATPEPTAPGRIWKPATQRRAPACRSSPSASTGFPSDVAALSSSSRPPRRPFPICSTQATTTTRSRKSLHRSGPDSGWRTPADGLVSHYELFLCLQMDDTLTTGSIRSTEGEKRRLAEASLAYNCERI</sequence>
<dbReference type="Gramene" id="ONIVA05G06870.2">
    <property type="protein sequence ID" value="ONIVA05G06870.2"/>
    <property type="gene ID" value="ONIVA05G06870"/>
</dbReference>
<evidence type="ECO:0000313" key="3">
    <source>
        <dbReference type="Proteomes" id="UP000006591"/>
    </source>
</evidence>
<dbReference type="HOGENOM" id="CLU_130126_0_0_1"/>
<feature type="region of interest" description="Disordered" evidence="1">
    <location>
        <begin position="69"/>
        <end position="132"/>
    </location>
</feature>
<proteinExistence type="predicted"/>
<reference evidence="2" key="2">
    <citation type="submission" date="2018-04" db="EMBL/GenBank/DDBJ databases">
        <title>OnivRS2 (Oryza nivara Reference Sequence Version 2).</title>
        <authorList>
            <person name="Zhang J."/>
            <person name="Kudrna D."/>
            <person name="Lee S."/>
            <person name="Talag J."/>
            <person name="Rajasekar S."/>
            <person name="Welchert J."/>
            <person name="Hsing Y.-I."/>
            <person name="Wing R.A."/>
        </authorList>
    </citation>
    <scope>NUCLEOTIDE SEQUENCE [LARGE SCALE GENOMIC DNA]</scope>
    <source>
        <strain evidence="2">SL10</strain>
    </source>
</reference>
<keyword evidence="3" id="KW-1185">Reference proteome</keyword>